<evidence type="ECO:0008006" key="4">
    <source>
        <dbReference type="Google" id="ProtNLM"/>
    </source>
</evidence>
<feature type="transmembrane region" description="Helical" evidence="1">
    <location>
        <begin position="67"/>
        <end position="88"/>
    </location>
</feature>
<accession>A0A161X8L9</accession>
<feature type="transmembrane region" description="Helical" evidence="1">
    <location>
        <begin position="7"/>
        <end position="27"/>
    </location>
</feature>
<evidence type="ECO:0000313" key="2">
    <source>
        <dbReference type="EMBL" id="KZL90536.1"/>
    </source>
</evidence>
<sequence>MQSRRVGTLTLGILLIILGILYLLITVFNMPLEKKILDFWPLILVSLGIEVLVLNDRALKKDLTLRYDGMSFLLIIIMLFFSFSTYTASKLLGEFLDPSSPLFYRNYIH</sequence>
<comment type="caution">
    <text evidence="2">The sequence shown here is derived from an EMBL/GenBank/DDBJ whole genome shotgun (WGS) entry which is preliminary data.</text>
</comment>
<keyword evidence="1" id="KW-1133">Transmembrane helix</keyword>
<evidence type="ECO:0000313" key="3">
    <source>
        <dbReference type="Proteomes" id="UP000076603"/>
    </source>
</evidence>
<dbReference type="RefSeq" id="WP_066626799.1">
    <property type="nucleotide sequence ID" value="NZ_FQXL01000011.1"/>
</dbReference>
<proteinExistence type="predicted"/>
<dbReference type="EMBL" id="LWAE01000005">
    <property type="protein sequence ID" value="KZL90536.1"/>
    <property type="molecule type" value="Genomic_DNA"/>
</dbReference>
<evidence type="ECO:0000256" key="1">
    <source>
        <dbReference type="SAM" id="Phobius"/>
    </source>
</evidence>
<dbReference type="STRING" id="1121326.CLMAG_43080"/>
<dbReference type="Proteomes" id="UP000076603">
    <property type="component" value="Unassembled WGS sequence"/>
</dbReference>
<gene>
    <name evidence="2" type="ORF">CLMAG_43080</name>
</gene>
<keyword evidence="1" id="KW-0472">Membrane</keyword>
<dbReference type="PATRIC" id="fig|1121326.3.peg.4370"/>
<dbReference type="AlphaFoldDB" id="A0A161X8L9"/>
<protein>
    <recommendedName>
        <fullName evidence="4">DUF5668 domain-containing protein</fullName>
    </recommendedName>
</protein>
<dbReference type="OrthoDB" id="1707123at2"/>
<organism evidence="2 3">
    <name type="scientific">Clostridium magnum DSM 2767</name>
    <dbReference type="NCBI Taxonomy" id="1121326"/>
    <lineage>
        <taxon>Bacteria</taxon>
        <taxon>Bacillati</taxon>
        <taxon>Bacillota</taxon>
        <taxon>Clostridia</taxon>
        <taxon>Eubacteriales</taxon>
        <taxon>Clostridiaceae</taxon>
        <taxon>Clostridium</taxon>
    </lineage>
</organism>
<feature type="transmembrane region" description="Helical" evidence="1">
    <location>
        <begin position="39"/>
        <end position="55"/>
    </location>
</feature>
<keyword evidence="1" id="KW-0812">Transmembrane</keyword>
<name>A0A161X8L9_9CLOT</name>
<reference evidence="2 3" key="1">
    <citation type="submission" date="2016-04" db="EMBL/GenBank/DDBJ databases">
        <title>Genome sequence of Clostridium magnum DSM 2767.</title>
        <authorList>
            <person name="Poehlein A."/>
            <person name="Uhlig R."/>
            <person name="Fischer R."/>
            <person name="Bahl H."/>
            <person name="Daniel R."/>
        </authorList>
    </citation>
    <scope>NUCLEOTIDE SEQUENCE [LARGE SCALE GENOMIC DNA]</scope>
    <source>
        <strain evidence="2 3">DSM 2767</strain>
    </source>
</reference>
<keyword evidence="3" id="KW-1185">Reference proteome</keyword>